<evidence type="ECO:0000256" key="3">
    <source>
        <dbReference type="PROSITE-ProRule" id="PRU00284"/>
    </source>
</evidence>
<evidence type="ECO:0000256" key="1">
    <source>
        <dbReference type="ARBA" id="ARBA00023224"/>
    </source>
</evidence>
<dbReference type="Gene3D" id="1.10.287.950">
    <property type="entry name" value="Methyl-accepting chemotaxis protein"/>
    <property type="match status" value="1"/>
</dbReference>
<organism evidence="7 8">
    <name type="scientific">Anaerobacterium chartisolvens</name>
    <dbReference type="NCBI Taxonomy" id="1297424"/>
    <lineage>
        <taxon>Bacteria</taxon>
        <taxon>Bacillati</taxon>
        <taxon>Bacillota</taxon>
        <taxon>Clostridia</taxon>
        <taxon>Eubacteriales</taxon>
        <taxon>Oscillospiraceae</taxon>
        <taxon>Anaerobacterium</taxon>
    </lineage>
</organism>
<feature type="domain" description="Methyl-accepting transducer" evidence="5">
    <location>
        <begin position="419"/>
        <end position="676"/>
    </location>
</feature>
<evidence type="ECO:0000256" key="2">
    <source>
        <dbReference type="ARBA" id="ARBA00029447"/>
    </source>
</evidence>
<gene>
    <name evidence="7" type="ORF">DFR58_11789</name>
</gene>
<sequence length="705" mass="77066">MNSIINNITKLIDPKKTRQIKTSVSNAFSHPARLFRGTGIQLRLIASFTAISVITLGITGFLSYTKSSNAIVSKMKSYSLQMTKQLSLIAETRLNVYNSYILELSISKTLHESLENIDSDDVMVVLNSRRNVTDMISTKLLDMRNIISTDLFKTGTDNSISYGSSVINSNKELRDSLIKMVSENQQKTVWTYYINPENATENCIILGRKIVSLSSSSTIGHIFICLRPQAISSIFDNADLGDNSQIMVMDSSANMISGRNDKDFGTTFEEKSILENFSGSDGGTFDYKIEGKDCLISFSRLESQDWYIVISTPYKYIYAEPDGIRNFVLAFFIICMALSFILSFILTKSISAPLGSLTRFMSETKNGNLTMEIKDDGKDEIARLTQSFNEMVQNIRALVSKVHSSFSKVLDSSEKIAASSQHSYSASEQISLTIQEIAKGASEQASQIAQSMEHMSRLSYGINKVSSDVANVSSVVSNTKILSQNALNAVSILNGKAEDTKAITSEISSEINALNNDMKEIEKIVRVIVGIAEQTNLLSLNAAIEAARAGEAGKGFAVVADEVKKLADQSKNASVMINNILSGIRNRTAVAVEKANSASDIINQQSDSVSHTDYAFKTILNSMEDISKQISHMENSASEMSMFREKTISAMENVSAVSQQSAATSQEVSASTQEQIAGAEELAVLAKDLSAISLELDAAISQFKI</sequence>
<keyword evidence="4" id="KW-0472">Membrane</keyword>
<dbReference type="OrthoDB" id="13222at2"/>
<dbReference type="Gene3D" id="6.10.340.10">
    <property type="match status" value="1"/>
</dbReference>
<comment type="caution">
    <text evidence="7">The sequence shown here is derived from an EMBL/GenBank/DDBJ whole genome shotgun (WGS) entry which is preliminary data.</text>
</comment>
<dbReference type="EMBL" id="QPJT01000017">
    <property type="protein sequence ID" value="RCX13549.1"/>
    <property type="molecule type" value="Genomic_DNA"/>
</dbReference>
<accession>A0A369AW65</accession>
<dbReference type="PROSITE" id="PS50885">
    <property type="entry name" value="HAMP"/>
    <property type="match status" value="1"/>
</dbReference>
<dbReference type="SMART" id="SM00304">
    <property type="entry name" value="HAMP"/>
    <property type="match status" value="1"/>
</dbReference>
<dbReference type="PANTHER" id="PTHR32089:SF112">
    <property type="entry name" value="LYSOZYME-LIKE PROTEIN-RELATED"/>
    <property type="match status" value="1"/>
</dbReference>
<dbReference type="SUPFAM" id="SSF58104">
    <property type="entry name" value="Methyl-accepting chemotaxis protein (MCP) signaling domain"/>
    <property type="match status" value="1"/>
</dbReference>
<keyword evidence="8" id="KW-1185">Reference proteome</keyword>
<name>A0A369AW65_9FIRM</name>
<evidence type="ECO:0000259" key="6">
    <source>
        <dbReference type="PROSITE" id="PS50885"/>
    </source>
</evidence>
<keyword evidence="4" id="KW-0812">Transmembrane</keyword>
<dbReference type="Pfam" id="PF00015">
    <property type="entry name" value="MCPsignal"/>
    <property type="match status" value="1"/>
</dbReference>
<dbReference type="Pfam" id="PF00672">
    <property type="entry name" value="HAMP"/>
    <property type="match status" value="1"/>
</dbReference>
<evidence type="ECO:0000259" key="5">
    <source>
        <dbReference type="PROSITE" id="PS50111"/>
    </source>
</evidence>
<dbReference type="PANTHER" id="PTHR32089">
    <property type="entry name" value="METHYL-ACCEPTING CHEMOTAXIS PROTEIN MCPB"/>
    <property type="match status" value="1"/>
</dbReference>
<dbReference type="CDD" id="cd06225">
    <property type="entry name" value="HAMP"/>
    <property type="match status" value="1"/>
</dbReference>
<dbReference type="Gene3D" id="3.30.450.20">
    <property type="entry name" value="PAS domain"/>
    <property type="match status" value="1"/>
</dbReference>
<dbReference type="Proteomes" id="UP000253034">
    <property type="component" value="Unassembled WGS sequence"/>
</dbReference>
<dbReference type="RefSeq" id="WP_114298600.1">
    <property type="nucleotide sequence ID" value="NZ_QPJT01000017.1"/>
</dbReference>
<dbReference type="InterPro" id="IPR004089">
    <property type="entry name" value="MCPsignal_dom"/>
</dbReference>
<evidence type="ECO:0000256" key="4">
    <source>
        <dbReference type="SAM" id="Phobius"/>
    </source>
</evidence>
<feature type="transmembrane region" description="Helical" evidence="4">
    <location>
        <begin position="44"/>
        <end position="65"/>
    </location>
</feature>
<dbReference type="InterPro" id="IPR003660">
    <property type="entry name" value="HAMP_dom"/>
</dbReference>
<protein>
    <submittedName>
        <fullName evidence="7">Methyl-accepting chemotaxis protein</fullName>
    </submittedName>
</protein>
<dbReference type="CDD" id="cd12912">
    <property type="entry name" value="PDC2_MCP_like"/>
    <property type="match status" value="1"/>
</dbReference>
<dbReference type="GO" id="GO:0016020">
    <property type="term" value="C:membrane"/>
    <property type="evidence" value="ECO:0007669"/>
    <property type="project" value="InterPro"/>
</dbReference>
<proteinExistence type="inferred from homology"/>
<keyword evidence="1 3" id="KW-0807">Transducer</keyword>
<dbReference type="PROSITE" id="PS50111">
    <property type="entry name" value="CHEMOTAXIS_TRANSDUC_2"/>
    <property type="match status" value="1"/>
</dbReference>
<evidence type="ECO:0000313" key="8">
    <source>
        <dbReference type="Proteomes" id="UP000253034"/>
    </source>
</evidence>
<feature type="domain" description="HAMP" evidence="6">
    <location>
        <begin position="348"/>
        <end position="400"/>
    </location>
</feature>
<dbReference type="SMART" id="SM00283">
    <property type="entry name" value="MA"/>
    <property type="match status" value="1"/>
</dbReference>
<keyword evidence="4" id="KW-1133">Transmembrane helix</keyword>
<dbReference type="GO" id="GO:0007165">
    <property type="term" value="P:signal transduction"/>
    <property type="evidence" value="ECO:0007669"/>
    <property type="project" value="UniProtKB-KW"/>
</dbReference>
<evidence type="ECO:0000313" key="7">
    <source>
        <dbReference type="EMBL" id="RCX13549.1"/>
    </source>
</evidence>
<dbReference type="AlphaFoldDB" id="A0A369AW65"/>
<feature type="transmembrane region" description="Helical" evidence="4">
    <location>
        <begin position="327"/>
        <end position="346"/>
    </location>
</feature>
<reference evidence="7 8" key="1">
    <citation type="submission" date="2018-07" db="EMBL/GenBank/DDBJ databases">
        <title>Genomic Encyclopedia of Type Strains, Phase IV (KMG-IV): sequencing the most valuable type-strain genomes for metagenomic binning, comparative biology and taxonomic classification.</title>
        <authorList>
            <person name="Goeker M."/>
        </authorList>
    </citation>
    <scope>NUCLEOTIDE SEQUENCE [LARGE SCALE GENOMIC DNA]</scope>
    <source>
        <strain evidence="7 8">DSM 27016</strain>
    </source>
</reference>
<comment type="similarity">
    <text evidence="2">Belongs to the methyl-accepting chemotaxis (MCP) protein family.</text>
</comment>